<dbReference type="AlphaFoldDB" id="A0A183A4Z8"/>
<dbReference type="InterPro" id="IPR039417">
    <property type="entry name" value="Peptidase_C1A_papain-like"/>
</dbReference>
<proteinExistence type="inferred from homology"/>
<sequence length="137" mass="15250">MGGVQEETDYPYVAHQQKCMLNKDKFVAYVNTSLRVSQDEVQIAAYMAEHGPLSMALNANMLQFYTSGISHPFSFLCPASGMNHAVLGVGYGVEGKKPFWIVKNSWGQNWGEEGYFRIYRGSGCCGINRETTTAIIH</sequence>
<evidence type="ECO:0000313" key="3">
    <source>
        <dbReference type="EMBL" id="VDP65208.1"/>
    </source>
</evidence>
<dbReference type="Proteomes" id="UP000272942">
    <property type="component" value="Unassembled WGS sequence"/>
</dbReference>
<feature type="domain" description="Peptidase C1A papain C-terminal" evidence="2">
    <location>
        <begin position="1"/>
        <end position="135"/>
    </location>
</feature>
<gene>
    <name evidence="3" type="ORF">ECPE_LOCUS2033</name>
</gene>
<reference evidence="3 4" key="2">
    <citation type="submission" date="2018-11" db="EMBL/GenBank/DDBJ databases">
        <authorList>
            <consortium name="Pathogen Informatics"/>
        </authorList>
    </citation>
    <scope>NUCLEOTIDE SEQUENCE [LARGE SCALE GENOMIC DNA]</scope>
    <source>
        <strain evidence="3 4">Egypt</strain>
    </source>
</reference>
<dbReference type="SMART" id="SM00645">
    <property type="entry name" value="Pept_C1"/>
    <property type="match status" value="1"/>
</dbReference>
<dbReference type="WBParaSite" id="ECPE_0000203301-mRNA-1">
    <property type="protein sequence ID" value="ECPE_0000203301-mRNA-1"/>
    <property type="gene ID" value="ECPE_0000203301"/>
</dbReference>
<name>A0A183A4Z8_9TREM</name>
<dbReference type="PANTHER" id="PTHR12411">
    <property type="entry name" value="CYSTEINE PROTEASE FAMILY C1-RELATED"/>
    <property type="match status" value="1"/>
</dbReference>
<dbReference type="SUPFAM" id="SSF54001">
    <property type="entry name" value="Cysteine proteinases"/>
    <property type="match status" value="1"/>
</dbReference>
<dbReference type="GO" id="GO:0008234">
    <property type="term" value="F:cysteine-type peptidase activity"/>
    <property type="evidence" value="ECO:0007669"/>
    <property type="project" value="InterPro"/>
</dbReference>
<dbReference type="Gene3D" id="3.90.70.10">
    <property type="entry name" value="Cysteine proteinases"/>
    <property type="match status" value="1"/>
</dbReference>
<dbReference type="EMBL" id="UZAN01039383">
    <property type="protein sequence ID" value="VDP65208.1"/>
    <property type="molecule type" value="Genomic_DNA"/>
</dbReference>
<reference evidence="5" key="1">
    <citation type="submission" date="2016-06" db="UniProtKB">
        <authorList>
            <consortium name="WormBaseParasite"/>
        </authorList>
    </citation>
    <scope>IDENTIFICATION</scope>
</reference>
<comment type="similarity">
    <text evidence="1">Belongs to the peptidase C1 family.</text>
</comment>
<dbReference type="OrthoDB" id="387093at2759"/>
<dbReference type="InterPro" id="IPR038765">
    <property type="entry name" value="Papain-like_cys_pep_sf"/>
</dbReference>
<evidence type="ECO:0000313" key="4">
    <source>
        <dbReference type="Proteomes" id="UP000272942"/>
    </source>
</evidence>
<dbReference type="InterPro" id="IPR025661">
    <property type="entry name" value="Pept_asp_AS"/>
</dbReference>
<dbReference type="InterPro" id="IPR000668">
    <property type="entry name" value="Peptidase_C1A_C"/>
</dbReference>
<dbReference type="GO" id="GO:0006508">
    <property type="term" value="P:proteolysis"/>
    <property type="evidence" value="ECO:0007669"/>
    <property type="project" value="InterPro"/>
</dbReference>
<accession>A0A183A4Z8</accession>
<keyword evidence="4" id="KW-1185">Reference proteome</keyword>
<evidence type="ECO:0000313" key="5">
    <source>
        <dbReference type="WBParaSite" id="ECPE_0000203301-mRNA-1"/>
    </source>
</evidence>
<dbReference type="Pfam" id="PF00112">
    <property type="entry name" value="Peptidase_C1"/>
    <property type="match status" value="1"/>
</dbReference>
<dbReference type="PROSITE" id="PS00640">
    <property type="entry name" value="THIOL_PROTEASE_ASN"/>
    <property type="match status" value="1"/>
</dbReference>
<evidence type="ECO:0000256" key="1">
    <source>
        <dbReference type="ARBA" id="ARBA00008455"/>
    </source>
</evidence>
<evidence type="ECO:0000259" key="2">
    <source>
        <dbReference type="SMART" id="SM00645"/>
    </source>
</evidence>
<dbReference type="InterPro" id="IPR013128">
    <property type="entry name" value="Peptidase_C1A"/>
</dbReference>
<protein>
    <submittedName>
        <fullName evidence="5">Pept_C1 domain-containing protein</fullName>
    </submittedName>
</protein>
<dbReference type="CDD" id="cd02248">
    <property type="entry name" value="Peptidase_C1A"/>
    <property type="match status" value="1"/>
</dbReference>
<organism evidence="5">
    <name type="scientific">Echinostoma caproni</name>
    <dbReference type="NCBI Taxonomy" id="27848"/>
    <lineage>
        <taxon>Eukaryota</taxon>
        <taxon>Metazoa</taxon>
        <taxon>Spiralia</taxon>
        <taxon>Lophotrochozoa</taxon>
        <taxon>Platyhelminthes</taxon>
        <taxon>Trematoda</taxon>
        <taxon>Digenea</taxon>
        <taxon>Plagiorchiida</taxon>
        <taxon>Echinostomata</taxon>
        <taxon>Echinostomatoidea</taxon>
        <taxon>Echinostomatidae</taxon>
        <taxon>Echinostoma</taxon>
    </lineage>
</organism>